<feature type="domain" description="Glutamine amidotransferase" evidence="1">
    <location>
        <begin position="59"/>
        <end position="203"/>
    </location>
</feature>
<dbReference type="InterPro" id="IPR029062">
    <property type="entry name" value="Class_I_gatase-like"/>
</dbReference>
<keyword evidence="3" id="KW-1185">Reference proteome</keyword>
<reference evidence="2 3" key="1">
    <citation type="submission" date="2016-04" db="EMBL/GenBank/DDBJ databases">
        <title>A degradative enzymes factory behind the ericoid mycorrhizal symbiosis.</title>
        <authorList>
            <consortium name="DOE Joint Genome Institute"/>
            <person name="Martino E."/>
            <person name="Morin E."/>
            <person name="Grelet G."/>
            <person name="Kuo A."/>
            <person name="Kohler A."/>
            <person name="Daghino S."/>
            <person name="Barry K."/>
            <person name="Choi C."/>
            <person name="Cichocki N."/>
            <person name="Clum A."/>
            <person name="Copeland A."/>
            <person name="Hainaut M."/>
            <person name="Haridas S."/>
            <person name="Labutti K."/>
            <person name="Lindquist E."/>
            <person name="Lipzen A."/>
            <person name="Khouja H.-R."/>
            <person name="Murat C."/>
            <person name="Ohm R."/>
            <person name="Olson A."/>
            <person name="Spatafora J."/>
            <person name="Veneault-Fourrey C."/>
            <person name="Henrissat B."/>
            <person name="Grigoriev I."/>
            <person name="Martin F."/>
            <person name="Perotto S."/>
        </authorList>
    </citation>
    <scope>NUCLEOTIDE SEQUENCE [LARGE SCALE GENOMIC DNA]</scope>
    <source>
        <strain evidence="2 3">E</strain>
    </source>
</reference>
<proteinExistence type="predicted"/>
<dbReference type="Gene3D" id="3.40.50.880">
    <property type="match status" value="1"/>
</dbReference>
<dbReference type="Pfam" id="PF00117">
    <property type="entry name" value="GATase"/>
    <property type="match status" value="1"/>
</dbReference>
<dbReference type="GeneID" id="36595735"/>
<organism evidence="2 3">
    <name type="scientific">Hyaloscypha bicolor E</name>
    <dbReference type="NCBI Taxonomy" id="1095630"/>
    <lineage>
        <taxon>Eukaryota</taxon>
        <taxon>Fungi</taxon>
        <taxon>Dikarya</taxon>
        <taxon>Ascomycota</taxon>
        <taxon>Pezizomycotina</taxon>
        <taxon>Leotiomycetes</taxon>
        <taxon>Helotiales</taxon>
        <taxon>Hyaloscyphaceae</taxon>
        <taxon>Hyaloscypha</taxon>
        <taxon>Hyaloscypha bicolor</taxon>
    </lineage>
</organism>
<accession>A0A2J6SGM4</accession>
<protein>
    <submittedName>
        <fullName evidence="2">Class I glutamine amidotransferase-like protein</fullName>
    </submittedName>
</protein>
<dbReference type="InterPro" id="IPR017926">
    <property type="entry name" value="GATASE"/>
</dbReference>
<dbReference type="PANTHER" id="PTHR42695:SF5">
    <property type="entry name" value="GLUTAMINE AMIDOTRANSFERASE YLR126C-RELATED"/>
    <property type="match status" value="1"/>
</dbReference>
<name>A0A2J6SGM4_9HELO</name>
<evidence type="ECO:0000313" key="3">
    <source>
        <dbReference type="Proteomes" id="UP000235371"/>
    </source>
</evidence>
<evidence type="ECO:0000259" key="1">
    <source>
        <dbReference type="Pfam" id="PF00117"/>
    </source>
</evidence>
<dbReference type="GO" id="GO:0005634">
    <property type="term" value="C:nucleus"/>
    <property type="evidence" value="ECO:0007669"/>
    <property type="project" value="TreeGrafter"/>
</dbReference>
<dbReference type="EMBL" id="KZ613919">
    <property type="protein sequence ID" value="PMD49926.1"/>
    <property type="molecule type" value="Genomic_DNA"/>
</dbReference>
<sequence>MGSLAPSRPLKIAILINTDEPPYIPLFTSAYMSIFNTLSPTSKLTFYSPPSLSLPSPTELSNHDLLIIGGGTYVVDESAPWVVKELEFLKTTVRDFPKLKIVAICFGHQKYCQAFGGELGWNKAGKTELGITTLPLTPFGHKFFASSSSSSSPSIKLHELHRKEIAIPAPGFIELAENNQICLSENGRILTFQGHPEMSVELARALMESESLYTRGLSEMEKRKLVDGAEGVHDGVAVWRRVLEWVGEEQAGV</sequence>
<dbReference type="GO" id="GO:0005829">
    <property type="term" value="C:cytosol"/>
    <property type="evidence" value="ECO:0007669"/>
    <property type="project" value="TreeGrafter"/>
</dbReference>
<dbReference type="Proteomes" id="UP000235371">
    <property type="component" value="Unassembled WGS sequence"/>
</dbReference>
<keyword evidence="2" id="KW-0315">Glutamine amidotransferase</keyword>
<evidence type="ECO:0000313" key="2">
    <source>
        <dbReference type="EMBL" id="PMD49926.1"/>
    </source>
</evidence>
<dbReference type="SUPFAM" id="SSF52317">
    <property type="entry name" value="Class I glutamine amidotransferase-like"/>
    <property type="match status" value="1"/>
</dbReference>
<keyword evidence="2" id="KW-0808">Transferase</keyword>
<dbReference type="STRING" id="1095630.A0A2J6SGM4"/>
<dbReference type="PANTHER" id="PTHR42695">
    <property type="entry name" value="GLUTAMINE AMIDOTRANSFERASE YLR126C-RELATED"/>
    <property type="match status" value="1"/>
</dbReference>
<dbReference type="InterPro" id="IPR044992">
    <property type="entry name" value="ChyE-like"/>
</dbReference>
<dbReference type="OrthoDB" id="92161at2759"/>
<dbReference type="InParanoid" id="A0A2J6SGM4"/>
<dbReference type="AlphaFoldDB" id="A0A2J6SGM4"/>
<gene>
    <name evidence="2" type="ORF">K444DRAFT_670721</name>
</gene>
<dbReference type="RefSeq" id="XP_024726830.1">
    <property type="nucleotide sequence ID" value="XM_024887659.1"/>
</dbReference>
<dbReference type="GO" id="GO:0016740">
    <property type="term" value="F:transferase activity"/>
    <property type="evidence" value="ECO:0007669"/>
    <property type="project" value="UniProtKB-KW"/>
</dbReference>